<dbReference type="OrthoDB" id="195678at2759"/>
<evidence type="ECO:0000256" key="5">
    <source>
        <dbReference type="ARBA" id="ARBA00042202"/>
    </source>
</evidence>
<dbReference type="InterPro" id="IPR050727">
    <property type="entry name" value="GH43_arabinanases"/>
</dbReference>
<dbReference type="AlphaFoldDB" id="A0A423W787"/>
<feature type="transmembrane region" description="Helical" evidence="10">
    <location>
        <begin position="18"/>
        <end position="40"/>
    </location>
</feature>
<proteinExistence type="inferred from homology"/>
<keyword evidence="3 8" id="KW-0378">Hydrolase</keyword>
<evidence type="ECO:0000256" key="9">
    <source>
        <dbReference type="SAM" id="MobiDB-lite"/>
    </source>
</evidence>
<dbReference type="InterPro" id="IPR023296">
    <property type="entry name" value="Glyco_hydro_beta-prop_sf"/>
</dbReference>
<evidence type="ECO:0000256" key="8">
    <source>
        <dbReference type="RuleBase" id="RU361187"/>
    </source>
</evidence>
<comment type="caution">
    <text evidence="11">The sequence shown here is derived from an EMBL/GenBank/DDBJ whole genome shotgun (WGS) entry which is preliminary data.</text>
</comment>
<dbReference type="PANTHER" id="PTHR43301:SF3">
    <property type="entry name" value="ARABINAN ENDO-1,5-ALPHA-L-ARABINOSIDASE A-RELATED"/>
    <property type="match status" value="1"/>
</dbReference>
<dbReference type="GO" id="GO:0005975">
    <property type="term" value="P:carbohydrate metabolic process"/>
    <property type="evidence" value="ECO:0007669"/>
    <property type="project" value="InterPro"/>
</dbReference>
<dbReference type="Gene3D" id="2.115.10.20">
    <property type="entry name" value="Glycosyl hydrolase domain, family 43"/>
    <property type="match status" value="1"/>
</dbReference>
<feature type="active site" description="Proton donor" evidence="6">
    <location>
        <position position="272"/>
    </location>
</feature>
<evidence type="ECO:0000256" key="6">
    <source>
        <dbReference type="PIRSR" id="PIRSR606710-1"/>
    </source>
</evidence>
<keyword evidence="10" id="KW-1133">Transmembrane helix</keyword>
<evidence type="ECO:0000313" key="11">
    <source>
        <dbReference type="EMBL" id="ROV99210.1"/>
    </source>
</evidence>
<keyword evidence="4 8" id="KW-0326">Glycosidase</keyword>
<reference evidence="11 12" key="1">
    <citation type="submission" date="2015-09" db="EMBL/GenBank/DDBJ databases">
        <title>Host preference determinants of Valsa canker pathogens revealed by comparative genomics.</title>
        <authorList>
            <person name="Yin Z."/>
            <person name="Huang L."/>
        </authorList>
    </citation>
    <scope>NUCLEOTIDE SEQUENCE [LARGE SCALE GENOMIC DNA]</scope>
    <source>
        <strain evidence="11 12">SXYLt</strain>
    </source>
</reference>
<evidence type="ECO:0000256" key="4">
    <source>
        <dbReference type="ARBA" id="ARBA00023295"/>
    </source>
</evidence>
<evidence type="ECO:0000256" key="10">
    <source>
        <dbReference type="SAM" id="Phobius"/>
    </source>
</evidence>
<keyword evidence="12" id="KW-1185">Reference proteome</keyword>
<accession>A0A423W787</accession>
<name>A0A423W787_9PEZI</name>
<sequence>MSKQDGVKPVSTRRRKCIWIISAIVAIIVLGLVLGLSIGLTVGRRKHTKSNAAKPNEPSGNPYPSPVAMNGTIIPNNTDWVTLDPCLIRRESDNKVFLFTTGNTDEPNGTVWTADSLYGPWEKQSEPMVDKESGAPQVYNINGTYYMYYQTHSFNYSSIGVTDSDAYVFNHDASIWVSTSTTMEPGSWTDHGRLNITWQKDYNILDASLLTIDNATAAGLSKYYLSFGSYQTGIFQVPMEDPPIQVADNSLNLTTHLEQNATSIADSNDLTEASFLYVRDGYYYLFFSSGICCPFESSWEQGIEKPYHVMVCRSEDPRGDYVDKDGTSCLSDNGGTQVLATHKGVFVPGGQGVLDDDEVGTILYYHYGKFYWQQFCAYE</sequence>
<dbReference type="InParanoid" id="A0A423W787"/>
<protein>
    <recommendedName>
        <fullName evidence="5">Endo-1,5-alpha-L-arabinanase A</fullName>
    </recommendedName>
</protein>
<evidence type="ECO:0000256" key="1">
    <source>
        <dbReference type="ARBA" id="ARBA00004834"/>
    </source>
</evidence>
<gene>
    <name evidence="11" type="ORF">VPNG_08199</name>
</gene>
<comment type="similarity">
    <text evidence="2 8">Belongs to the glycosyl hydrolase 43 family.</text>
</comment>
<evidence type="ECO:0000256" key="2">
    <source>
        <dbReference type="ARBA" id="ARBA00009865"/>
    </source>
</evidence>
<feature type="active site" description="Proton acceptor" evidence="6">
    <location>
        <position position="84"/>
    </location>
</feature>
<dbReference type="Proteomes" id="UP000285146">
    <property type="component" value="Unassembled WGS sequence"/>
</dbReference>
<feature type="site" description="Important for catalytic activity, responsible for pKa modulation of the active site Glu and correct orientation of both the proton donor and substrate" evidence="7">
    <location>
        <position position="206"/>
    </location>
</feature>
<comment type="pathway">
    <text evidence="1">Glycan metabolism; L-arabinan degradation.</text>
</comment>
<evidence type="ECO:0000256" key="7">
    <source>
        <dbReference type="PIRSR" id="PIRSR606710-2"/>
    </source>
</evidence>
<organism evidence="11 12">
    <name type="scientific">Cytospora leucostoma</name>
    <dbReference type="NCBI Taxonomy" id="1230097"/>
    <lineage>
        <taxon>Eukaryota</taxon>
        <taxon>Fungi</taxon>
        <taxon>Dikarya</taxon>
        <taxon>Ascomycota</taxon>
        <taxon>Pezizomycotina</taxon>
        <taxon>Sordariomycetes</taxon>
        <taxon>Sordariomycetidae</taxon>
        <taxon>Diaporthales</taxon>
        <taxon>Cytosporaceae</taxon>
        <taxon>Cytospora</taxon>
    </lineage>
</organism>
<keyword evidence="10" id="KW-0472">Membrane</keyword>
<dbReference type="PANTHER" id="PTHR43301">
    <property type="entry name" value="ARABINAN ENDO-1,5-ALPHA-L-ARABINOSIDASE"/>
    <property type="match status" value="1"/>
</dbReference>
<keyword evidence="10" id="KW-0812">Transmembrane</keyword>
<dbReference type="Pfam" id="PF04616">
    <property type="entry name" value="Glyco_hydro_43"/>
    <property type="match status" value="1"/>
</dbReference>
<evidence type="ECO:0000256" key="3">
    <source>
        <dbReference type="ARBA" id="ARBA00022801"/>
    </source>
</evidence>
<dbReference type="SUPFAM" id="SSF75005">
    <property type="entry name" value="Arabinanase/levansucrase/invertase"/>
    <property type="match status" value="1"/>
</dbReference>
<dbReference type="InterPro" id="IPR006710">
    <property type="entry name" value="Glyco_hydro_43"/>
</dbReference>
<dbReference type="GO" id="GO:0004553">
    <property type="term" value="F:hydrolase activity, hydrolyzing O-glycosyl compounds"/>
    <property type="evidence" value="ECO:0007669"/>
    <property type="project" value="InterPro"/>
</dbReference>
<feature type="region of interest" description="Disordered" evidence="9">
    <location>
        <begin position="46"/>
        <end position="68"/>
    </location>
</feature>
<evidence type="ECO:0000313" key="12">
    <source>
        <dbReference type="Proteomes" id="UP000285146"/>
    </source>
</evidence>
<dbReference type="EMBL" id="LKEB01000059">
    <property type="protein sequence ID" value="ROV99210.1"/>
    <property type="molecule type" value="Genomic_DNA"/>
</dbReference>